<keyword evidence="2" id="KW-1185">Reference proteome</keyword>
<evidence type="ECO:0000313" key="2">
    <source>
        <dbReference type="Proteomes" id="UP000177622"/>
    </source>
</evidence>
<sequence length="190" mass="21884">MTPVTAERLLSDLSTQLDPFIRFLSIDLTSVILEGVSDQGCLRAVELIATGTNTYIWLQRIQEIHQWTNLALWEQDWLRRTGRNKPTPCSGSHRLGTMTTFIQEEKLSDSHKTKKALQHGRRLIRFEYELGAGITLLFIPVLPAFRCLTLAEEARTMEMLRDGDFANIMYQAQVLACLRFNYQRIHGIYP</sequence>
<accession>A0A1F5L0L4</accession>
<organism evidence="1 2">
    <name type="scientific">Penicillium arizonense</name>
    <dbReference type="NCBI Taxonomy" id="1835702"/>
    <lineage>
        <taxon>Eukaryota</taxon>
        <taxon>Fungi</taxon>
        <taxon>Dikarya</taxon>
        <taxon>Ascomycota</taxon>
        <taxon>Pezizomycotina</taxon>
        <taxon>Eurotiomycetes</taxon>
        <taxon>Eurotiomycetidae</taxon>
        <taxon>Eurotiales</taxon>
        <taxon>Aspergillaceae</taxon>
        <taxon>Penicillium</taxon>
    </lineage>
</organism>
<gene>
    <name evidence="1" type="ORF">PENARI_c123G11893</name>
</gene>
<dbReference type="RefSeq" id="XP_022482210.1">
    <property type="nucleotide sequence ID" value="XM_022637934.1"/>
</dbReference>
<reference evidence="1 2" key="1">
    <citation type="journal article" date="2016" name="Sci. Rep.">
        <title>Penicillium arizonense, a new, genome sequenced fungal species, reveals a high chemical diversity in secreted metabolites.</title>
        <authorList>
            <person name="Grijseels S."/>
            <person name="Nielsen J.C."/>
            <person name="Randelovic M."/>
            <person name="Nielsen J."/>
            <person name="Nielsen K.F."/>
            <person name="Workman M."/>
            <person name="Frisvad J.C."/>
        </authorList>
    </citation>
    <scope>NUCLEOTIDE SEQUENCE [LARGE SCALE GENOMIC DNA]</scope>
    <source>
        <strain evidence="1 2">CBS 141311</strain>
    </source>
</reference>
<protein>
    <submittedName>
        <fullName evidence="1">Uncharacterized protein</fullName>
    </submittedName>
</protein>
<dbReference type="GeneID" id="34582668"/>
<dbReference type="OrthoDB" id="4321627at2759"/>
<proteinExistence type="predicted"/>
<name>A0A1F5L0L4_PENAI</name>
<dbReference type="AlphaFoldDB" id="A0A1F5L0L4"/>
<feature type="non-terminal residue" evidence="1">
    <location>
        <position position="190"/>
    </location>
</feature>
<comment type="caution">
    <text evidence="1">The sequence shown here is derived from an EMBL/GenBank/DDBJ whole genome shotgun (WGS) entry which is preliminary data.</text>
</comment>
<dbReference type="Proteomes" id="UP000177622">
    <property type="component" value="Unassembled WGS sequence"/>
</dbReference>
<dbReference type="EMBL" id="LXJU01000123">
    <property type="protein sequence ID" value="OGE46742.1"/>
    <property type="molecule type" value="Genomic_DNA"/>
</dbReference>
<evidence type="ECO:0000313" key="1">
    <source>
        <dbReference type="EMBL" id="OGE46742.1"/>
    </source>
</evidence>